<dbReference type="PROSITE" id="PS51123">
    <property type="entry name" value="OMPA_2"/>
    <property type="match status" value="1"/>
</dbReference>
<reference evidence="7" key="1">
    <citation type="journal article" date="2014" name="Int. J. Syst. Evol. Microbiol.">
        <title>Complete genome of a new Firmicutes species belonging to the dominant human colonic microbiota ('Ruminococcus bicirculans') reveals two chromosomes and a selective capacity to utilize plant glucans.</title>
        <authorList>
            <consortium name="NISC Comparative Sequencing Program"/>
            <person name="Wegmann U."/>
            <person name="Louis P."/>
            <person name="Goesmann A."/>
            <person name="Henrissat B."/>
            <person name="Duncan S.H."/>
            <person name="Flint H.J."/>
        </authorList>
    </citation>
    <scope>NUCLEOTIDE SEQUENCE</scope>
    <source>
        <strain evidence="7">VKM B-1499</strain>
    </source>
</reference>
<proteinExistence type="predicted"/>
<sequence>MGMNNFGIAALAGALALGACATPMRRDEIVTSGSPCMPVRFDIYFRENEARLTDAAGQAINAAAGVLRTCEVRSVQVLGLADATGASEANLSLSQRRARTVAEALSAAGLPAPAFEVAAAGDAGATTAGGAAEPLRRRTEVVVDARPRR</sequence>
<feature type="compositionally biased region" description="Basic and acidic residues" evidence="5">
    <location>
        <begin position="134"/>
        <end position="149"/>
    </location>
</feature>
<evidence type="ECO:0000256" key="1">
    <source>
        <dbReference type="ARBA" id="ARBA00004442"/>
    </source>
</evidence>
<evidence type="ECO:0000313" key="8">
    <source>
        <dbReference type="Proteomes" id="UP001143509"/>
    </source>
</evidence>
<keyword evidence="3" id="KW-0998">Cell outer membrane</keyword>
<dbReference type="InterPro" id="IPR006664">
    <property type="entry name" value="OMP_bac"/>
</dbReference>
<protein>
    <recommendedName>
        <fullName evidence="6">OmpA-like domain-containing protein</fullName>
    </recommendedName>
</protein>
<feature type="domain" description="OmpA-like" evidence="6">
    <location>
        <begin position="32"/>
        <end position="147"/>
    </location>
</feature>
<dbReference type="EMBL" id="BSFD01000004">
    <property type="protein sequence ID" value="GLK48753.1"/>
    <property type="molecule type" value="Genomic_DNA"/>
</dbReference>
<feature type="region of interest" description="Disordered" evidence="5">
    <location>
        <begin position="125"/>
        <end position="149"/>
    </location>
</feature>
<dbReference type="Proteomes" id="UP001143509">
    <property type="component" value="Unassembled WGS sequence"/>
</dbReference>
<name>A0ABQ5T8N0_9CAUL</name>
<dbReference type="InterPro" id="IPR006665">
    <property type="entry name" value="OmpA-like"/>
</dbReference>
<comment type="caution">
    <text evidence="7">The sequence shown here is derived from an EMBL/GenBank/DDBJ whole genome shotgun (WGS) entry which is preliminary data.</text>
</comment>
<dbReference type="SUPFAM" id="SSF103088">
    <property type="entry name" value="OmpA-like"/>
    <property type="match status" value="1"/>
</dbReference>
<dbReference type="Gene3D" id="3.30.1330.60">
    <property type="entry name" value="OmpA-like domain"/>
    <property type="match status" value="1"/>
</dbReference>
<keyword evidence="2 4" id="KW-0472">Membrane</keyword>
<evidence type="ECO:0000256" key="2">
    <source>
        <dbReference type="ARBA" id="ARBA00023136"/>
    </source>
</evidence>
<organism evidence="7 8">
    <name type="scientific">Brevundimonas intermedia</name>
    <dbReference type="NCBI Taxonomy" id="74315"/>
    <lineage>
        <taxon>Bacteria</taxon>
        <taxon>Pseudomonadati</taxon>
        <taxon>Pseudomonadota</taxon>
        <taxon>Alphaproteobacteria</taxon>
        <taxon>Caulobacterales</taxon>
        <taxon>Caulobacteraceae</taxon>
        <taxon>Brevundimonas</taxon>
    </lineage>
</organism>
<evidence type="ECO:0000256" key="3">
    <source>
        <dbReference type="ARBA" id="ARBA00023237"/>
    </source>
</evidence>
<evidence type="ECO:0000259" key="6">
    <source>
        <dbReference type="PROSITE" id="PS51123"/>
    </source>
</evidence>
<accession>A0ABQ5T8N0</accession>
<evidence type="ECO:0000256" key="5">
    <source>
        <dbReference type="SAM" id="MobiDB-lite"/>
    </source>
</evidence>
<dbReference type="PRINTS" id="PR01021">
    <property type="entry name" value="OMPADOMAIN"/>
</dbReference>
<dbReference type="PANTHER" id="PTHR30329">
    <property type="entry name" value="STATOR ELEMENT OF FLAGELLAR MOTOR COMPLEX"/>
    <property type="match status" value="1"/>
</dbReference>
<comment type="subcellular location">
    <subcellularLocation>
        <location evidence="1">Cell outer membrane</location>
    </subcellularLocation>
</comment>
<gene>
    <name evidence="7" type="ORF">GCM10017620_17260</name>
</gene>
<evidence type="ECO:0000256" key="4">
    <source>
        <dbReference type="PROSITE-ProRule" id="PRU00473"/>
    </source>
</evidence>
<dbReference type="PANTHER" id="PTHR30329:SF21">
    <property type="entry name" value="LIPOPROTEIN YIAD-RELATED"/>
    <property type="match status" value="1"/>
</dbReference>
<evidence type="ECO:0000313" key="7">
    <source>
        <dbReference type="EMBL" id="GLK48753.1"/>
    </source>
</evidence>
<dbReference type="Pfam" id="PF00691">
    <property type="entry name" value="OmpA"/>
    <property type="match status" value="1"/>
</dbReference>
<reference evidence="7" key="2">
    <citation type="submission" date="2023-01" db="EMBL/GenBank/DDBJ databases">
        <authorList>
            <person name="Sun Q."/>
            <person name="Evtushenko L."/>
        </authorList>
    </citation>
    <scope>NUCLEOTIDE SEQUENCE</scope>
    <source>
        <strain evidence="7">VKM B-1499</strain>
    </source>
</reference>
<dbReference type="InterPro" id="IPR050330">
    <property type="entry name" value="Bact_OuterMem_StrucFunc"/>
</dbReference>
<keyword evidence="8" id="KW-1185">Reference proteome</keyword>
<dbReference type="InterPro" id="IPR036737">
    <property type="entry name" value="OmpA-like_sf"/>
</dbReference>